<proteinExistence type="inferred from homology"/>
<dbReference type="PANTHER" id="PTHR10720">
    <property type="entry name" value="HEME OXYGENASE"/>
    <property type="match status" value="1"/>
</dbReference>
<dbReference type="EMBL" id="BRXW01000645">
    <property type="protein sequence ID" value="GMH71859.1"/>
    <property type="molecule type" value="Genomic_DNA"/>
</dbReference>
<protein>
    <recommendedName>
        <fullName evidence="2">heme oxygenase (biliverdin-producing)</fullName>
        <ecNumber evidence="2">1.14.14.18</ecNumber>
    </recommendedName>
</protein>
<evidence type="ECO:0000256" key="3">
    <source>
        <dbReference type="ARBA" id="ARBA00022617"/>
    </source>
</evidence>
<dbReference type="PANTHER" id="PTHR10720:SF0">
    <property type="entry name" value="HEME OXYGENASE"/>
    <property type="match status" value="1"/>
</dbReference>
<dbReference type="GO" id="GO:0006979">
    <property type="term" value="P:response to oxidative stress"/>
    <property type="evidence" value="ECO:0007669"/>
    <property type="project" value="TreeGrafter"/>
</dbReference>
<dbReference type="GO" id="GO:0006788">
    <property type="term" value="P:heme oxidation"/>
    <property type="evidence" value="ECO:0007669"/>
    <property type="project" value="InterPro"/>
</dbReference>
<dbReference type="GO" id="GO:0004392">
    <property type="term" value="F:heme oxygenase (decyclizing) activity"/>
    <property type="evidence" value="ECO:0007669"/>
    <property type="project" value="UniProtKB-EC"/>
</dbReference>
<keyword evidence="5" id="KW-0560">Oxidoreductase</keyword>
<accession>A0A9W7AP50</accession>
<evidence type="ECO:0000256" key="2">
    <source>
        <dbReference type="ARBA" id="ARBA00012360"/>
    </source>
</evidence>
<dbReference type="InterPro" id="IPR018207">
    <property type="entry name" value="Haem_oxygenase_CS"/>
</dbReference>
<comment type="caution">
    <text evidence="9">The sequence shown here is derived from an EMBL/GenBank/DDBJ whole genome shotgun (WGS) entry which is preliminary data.</text>
</comment>
<dbReference type="PROSITE" id="PS00593">
    <property type="entry name" value="HEME_OXYGENASE"/>
    <property type="match status" value="1"/>
</dbReference>
<dbReference type="Gene3D" id="1.20.910.10">
    <property type="entry name" value="Heme oxygenase-like"/>
    <property type="match status" value="1"/>
</dbReference>
<dbReference type="EC" id="1.14.14.18" evidence="2"/>
<dbReference type="AlphaFoldDB" id="A0A9W7AP50"/>
<dbReference type="CDD" id="cd19165">
    <property type="entry name" value="HemeO"/>
    <property type="match status" value="1"/>
</dbReference>
<evidence type="ECO:0000256" key="8">
    <source>
        <dbReference type="SAM" id="MobiDB-lite"/>
    </source>
</evidence>
<evidence type="ECO:0000256" key="5">
    <source>
        <dbReference type="ARBA" id="ARBA00023002"/>
    </source>
</evidence>
<feature type="region of interest" description="Disordered" evidence="8">
    <location>
        <begin position="1"/>
        <end position="25"/>
    </location>
</feature>
<dbReference type="Proteomes" id="UP001165122">
    <property type="component" value="Unassembled WGS sequence"/>
</dbReference>
<dbReference type="PRINTS" id="PR00088">
    <property type="entry name" value="HAEMOXYGNASE"/>
</dbReference>
<evidence type="ECO:0000256" key="6">
    <source>
        <dbReference type="ARBA" id="ARBA00023004"/>
    </source>
</evidence>
<dbReference type="InterPro" id="IPR002051">
    <property type="entry name" value="Haem_Oase"/>
</dbReference>
<dbReference type="InterPro" id="IPR016053">
    <property type="entry name" value="Haem_Oase-like"/>
</dbReference>
<dbReference type="GO" id="GO:0020037">
    <property type="term" value="F:heme binding"/>
    <property type="evidence" value="ECO:0007669"/>
    <property type="project" value="TreeGrafter"/>
</dbReference>
<dbReference type="Pfam" id="PF01126">
    <property type="entry name" value="Heme_oxygenase"/>
    <property type="match status" value="1"/>
</dbReference>
<gene>
    <name evidence="9" type="ORF">TrLO_g12885</name>
</gene>
<feature type="compositionally biased region" description="Polar residues" evidence="8">
    <location>
        <begin position="1"/>
        <end position="10"/>
    </location>
</feature>
<keyword evidence="3" id="KW-0349">Heme</keyword>
<keyword evidence="6" id="KW-0408">Iron</keyword>
<organism evidence="9 10">
    <name type="scientific">Triparma laevis f. longispina</name>
    <dbReference type="NCBI Taxonomy" id="1714387"/>
    <lineage>
        <taxon>Eukaryota</taxon>
        <taxon>Sar</taxon>
        <taxon>Stramenopiles</taxon>
        <taxon>Ochrophyta</taxon>
        <taxon>Bolidophyceae</taxon>
        <taxon>Parmales</taxon>
        <taxon>Triparmaceae</taxon>
        <taxon>Triparma</taxon>
    </lineage>
</organism>
<dbReference type="InterPro" id="IPR016084">
    <property type="entry name" value="Haem_Oase-like_multi-hlx"/>
</dbReference>
<evidence type="ECO:0000256" key="1">
    <source>
        <dbReference type="ARBA" id="ARBA00006134"/>
    </source>
</evidence>
<sequence>MNTAQQQQIGNKGGQENDPSYSNVRAPSLPLRKAMLPSISSNPRHVNQKHAVKLSESIKNGTKKVHKEAENVYFIRSFIKGNISRDAYAKLTGNLWHVYVMLEAVLDKNEGVLYGIHQPVELDRADRLLKDWRFLAKRDAGAFPEASPATKDYVSRLESVSNSTQPHLLIAHAYTRYMGDLSGGQILSCCARKALDLPESGEGGMFYKFPGINPKTFKNKYRDILDKLPYEHSSIVSEANVAFALNIRIFEEIDVYNGVEGAVVRPLEFALEQAGKWKMEKKEKGGGGCPFGFTSKNSKGGCPVSGRGSTSSAHSNKRGEITTRGKTEARCPWPFILLHDPKRGLQDWQNWLVLAGVYGFTVSLITSSK</sequence>
<keyword evidence="10" id="KW-1185">Reference proteome</keyword>
<evidence type="ECO:0000256" key="7">
    <source>
        <dbReference type="ARBA" id="ARBA00048328"/>
    </source>
</evidence>
<feature type="region of interest" description="Disordered" evidence="8">
    <location>
        <begin position="300"/>
        <end position="324"/>
    </location>
</feature>
<dbReference type="GO" id="GO:0046872">
    <property type="term" value="F:metal ion binding"/>
    <property type="evidence" value="ECO:0007669"/>
    <property type="project" value="UniProtKB-KW"/>
</dbReference>
<dbReference type="GO" id="GO:0042167">
    <property type="term" value="P:heme catabolic process"/>
    <property type="evidence" value="ECO:0007669"/>
    <property type="project" value="TreeGrafter"/>
</dbReference>
<keyword evidence="4" id="KW-0479">Metal-binding</keyword>
<dbReference type="SUPFAM" id="SSF48613">
    <property type="entry name" value="Heme oxygenase-like"/>
    <property type="match status" value="1"/>
</dbReference>
<comment type="catalytic activity">
    <reaction evidence="7">
        <text>heme b + 3 reduced [NADPH--hemoprotein reductase] + 3 O2 = biliverdin IXalpha + CO + Fe(2+) + 3 oxidized [NADPH--hemoprotein reductase] + 3 H2O + H(+)</text>
        <dbReference type="Rhea" id="RHEA:21764"/>
        <dbReference type="Rhea" id="RHEA-COMP:11964"/>
        <dbReference type="Rhea" id="RHEA-COMP:11965"/>
        <dbReference type="ChEBI" id="CHEBI:15377"/>
        <dbReference type="ChEBI" id="CHEBI:15378"/>
        <dbReference type="ChEBI" id="CHEBI:15379"/>
        <dbReference type="ChEBI" id="CHEBI:17245"/>
        <dbReference type="ChEBI" id="CHEBI:29033"/>
        <dbReference type="ChEBI" id="CHEBI:57618"/>
        <dbReference type="ChEBI" id="CHEBI:57991"/>
        <dbReference type="ChEBI" id="CHEBI:58210"/>
        <dbReference type="ChEBI" id="CHEBI:60344"/>
        <dbReference type="EC" id="1.14.14.18"/>
    </reaction>
</comment>
<evidence type="ECO:0000313" key="10">
    <source>
        <dbReference type="Proteomes" id="UP001165122"/>
    </source>
</evidence>
<reference evidence="10" key="1">
    <citation type="journal article" date="2023" name="Commun. Biol.">
        <title>Genome analysis of Parmales, the sister group of diatoms, reveals the evolutionary specialization of diatoms from phago-mixotrophs to photoautotrophs.</title>
        <authorList>
            <person name="Ban H."/>
            <person name="Sato S."/>
            <person name="Yoshikawa S."/>
            <person name="Yamada K."/>
            <person name="Nakamura Y."/>
            <person name="Ichinomiya M."/>
            <person name="Sato N."/>
            <person name="Blanc-Mathieu R."/>
            <person name="Endo H."/>
            <person name="Kuwata A."/>
            <person name="Ogata H."/>
        </authorList>
    </citation>
    <scope>NUCLEOTIDE SEQUENCE [LARGE SCALE GENOMIC DNA]</scope>
    <source>
        <strain evidence="10">NIES 3700</strain>
    </source>
</reference>
<comment type="similarity">
    <text evidence="1">Belongs to the heme oxygenase family.</text>
</comment>
<evidence type="ECO:0000256" key="4">
    <source>
        <dbReference type="ARBA" id="ARBA00022723"/>
    </source>
</evidence>
<name>A0A9W7AP50_9STRA</name>
<dbReference type="OrthoDB" id="652091at2759"/>
<evidence type="ECO:0000313" key="9">
    <source>
        <dbReference type="EMBL" id="GMH71859.1"/>
    </source>
</evidence>